<dbReference type="GO" id="GO:0005886">
    <property type="term" value="C:plasma membrane"/>
    <property type="evidence" value="ECO:0007669"/>
    <property type="project" value="UniProtKB-SubCell"/>
</dbReference>
<evidence type="ECO:0000256" key="8">
    <source>
        <dbReference type="SAM" id="SignalP"/>
    </source>
</evidence>
<sequence>MIHRSPLAQLRYLASIFALAALCILPVSAQFDPFSDGLEEKEKTEAALISEVSKVAPGERFFLGVRLKHSEGWHSYFKNPGGPGLPLEFDWKLPEGFSLVKLHWPTPHLYSSAGIQFYVYEGEYTLLAEIQAPANTQAGKEIRVGVSPTWQLCDDKGCDPPQSKDLEITIPLAETTEKDAEQVAFFKKAREALPVKNIPWELSVSEQGGSYIFELTPNTETPQELTDLYFISSDQQSNGSSAQKLTKNDDGTYTLTASKAKETGNGAEVIHHPHLSGILYNDAGWNGAAKGFIVDELEITKKPLEAAGIGKLLGILGGMLIGGLILNLMPCVFPVIGLKIMGFAQQAGEAKSKVVLHGVAFAAGVLISFWVIAGLLLSLRNKALDGSGEDVGWGYQLQNPFVVLTILLLMFILALNMFGVFEIGTSATGVGGKLQSKQGLQGSFFSGVLATVVATPCSAPFLGAAIGAAFALPNVQFMLSFTAMALGLALPYLFLSIFPHLVEKLPRPGPWMESFKQGMSFLLFATAGYLLWIYVAQTGMDYMLNVVLGLSIIAMALWVYGRWNLPHKSGKARNIARGLTLAGLALGLFACWPPDTSNKIKWEKWSEAKVEQLLENDTPVFVDFTATWCATCQVNKKTAYTDEVVDLFKRYGVVALKADKTSPDPEIEKKLQELGRTAIPVNVLYIPGVEEPIITPEILTPDYMKRLITENLEKPDSAE</sequence>
<dbReference type="GO" id="GO:0015035">
    <property type="term" value="F:protein-disulfide reductase activity"/>
    <property type="evidence" value="ECO:0007669"/>
    <property type="project" value="TreeGrafter"/>
</dbReference>
<dbReference type="InterPro" id="IPR028250">
    <property type="entry name" value="DsbDN"/>
</dbReference>
<dbReference type="InterPro" id="IPR036249">
    <property type="entry name" value="Thioredoxin-like_sf"/>
</dbReference>
<keyword evidence="6 7" id="KW-0472">Membrane</keyword>
<dbReference type="SUPFAM" id="SSF52833">
    <property type="entry name" value="Thioredoxin-like"/>
    <property type="match status" value="1"/>
</dbReference>
<feature type="domain" description="Thioredoxin" evidence="9">
    <location>
        <begin position="580"/>
        <end position="713"/>
    </location>
</feature>
<evidence type="ECO:0000256" key="3">
    <source>
        <dbReference type="ARBA" id="ARBA00022692"/>
    </source>
</evidence>
<feature type="signal peptide" evidence="8">
    <location>
        <begin position="1"/>
        <end position="29"/>
    </location>
</feature>
<evidence type="ECO:0000256" key="4">
    <source>
        <dbReference type="ARBA" id="ARBA00022748"/>
    </source>
</evidence>
<feature type="transmembrane region" description="Helical" evidence="7">
    <location>
        <begin position="354"/>
        <end position="379"/>
    </location>
</feature>
<feature type="transmembrane region" description="Helical" evidence="7">
    <location>
        <begin position="519"/>
        <end position="536"/>
    </location>
</feature>
<dbReference type="InterPro" id="IPR003834">
    <property type="entry name" value="Cyt_c_assmbl_TM_dom"/>
</dbReference>
<evidence type="ECO:0000256" key="7">
    <source>
        <dbReference type="SAM" id="Phobius"/>
    </source>
</evidence>
<evidence type="ECO:0000256" key="1">
    <source>
        <dbReference type="ARBA" id="ARBA00004651"/>
    </source>
</evidence>
<dbReference type="PANTHER" id="PTHR32234">
    <property type="entry name" value="THIOL:DISULFIDE INTERCHANGE PROTEIN DSBD"/>
    <property type="match status" value="1"/>
</dbReference>
<keyword evidence="4" id="KW-0201">Cytochrome c-type biogenesis</keyword>
<dbReference type="PROSITE" id="PS51352">
    <property type="entry name" value="THIOREDOXIN_2"/>
    <property type="match status" value="1"/>
</dbReference>
<evidence type="ECO:0000313" key="10">
    <source>
        <dbReference type="EMBL" id="NWK54285.1"/>
    </source>
</evidence>
<feature type="transmembrane region" description="Helical" evidence="7">
    <location>
        <begin position="542"/>
        <end position="563"/>
    </location>
</feature>
<dbReference type="CDD" id="cd02953">
    <property type="entry name" value="DsbDgamma"/>
    <property type="match status" value="1"/>
</dbReference>
<evidence type="ECO:0000256" key="2">
    <source>
        <dbReference type="ARBA" id="ARBA00022475"/>
    </source>
</evidence>
<accession>A0A851GG92</accession>
<dbReference type="InterPro" id="IPR035671">
    <property type="entry name" value="DsbD_gamma"/>
</dbReference>
<name>A0A851GG92_9BACT</name>
<keyword evidence="8" id="KW-0732">Signal</keyword>
<protein>
    <submittedName>
        <fullName evidence="10">Thioredoxin family protein</fullName>
    </submittedName>
</protein>
<dbReference type="Proteomes" id="UP000557872">
    <property type="component" value="Unassembled WGS sequence"/>
</dbReference>
<dbReference type="Pfam" id="PF13899">
    <property type="entry name" value="Thioredoxin_7"/>
    <property type="match status" value="1"/>
</dbReference>
<feature type="transmembrane region" description="Helical" evidence="7">
    <location>
        <begin position="312"/>
        <end position="333"/>
    </location>
</feature>
<dbReference type="RefSeq" id="WP_178930822.1">
    <property type="nucleotide sequence ID" value="NZ_JACBAZ010000001.1"/>
</dbReference>
<keyword evidence="11" id="KW-1185">Reference proteome</keyword>
<dbReference type="AlphaFoldDB" id="A0A851GG92"/>
<proteinExistence type="predicted"/>
<comment type="caution">
    <text evidence="10">The sequence shown here is derived from an EMBL/GenBank/DDBJ whole genome shotgun (WGS) entry which is preliminary data.</text>
</comment>
<organism evidence="10 11">
    <name type="scientific">Oceaniferula marina</name>
    <dbReference type="NCBI Taxonomy" id="2748318"/>
    <lineage>
        <taxon>Bacteria</taxon>
        <taxon>Pseudomonadati</taxon>
        <taxon>Verrucomicrobiota</taxon>
        <taxon>Verrucomicrobiia</taxon>
        <taxon>Verrucomicrobiales</taxon>
        <taxon>Verrucomicrobiaceae</taxon>
        <taxon>Oceaniferula</taxon>
    </lineage>
</organism>
<dbReference type="GO" id="GO:0017004">
    <property type="term" value="P:cytochrome complex assembly"/>
    <property type="evidence" value="ECO:0007669"/>
    <property type="project" value="UniProtKB-KW"/>
</dbReference>
<dbReference type="PANTHER" id="PTHR32234:SF3">
    <property type="entry name" value="SUPPRESSION OF COPPER SENSITIVITY PROTEIN"/>
    <property type="match status" value="1"/>
</dbReference>
<dbReference type="InterPro" id="IPR013766">
    <property type="entry name" value="Thioredoxin_domain"/>
</dbReference>
<gene>
    <name evidence="10" type="ORF">HW115_01585</name>
</gene>
<evidence type="ECO:0000256" key="6">
    <source>
        <dbReference type="ARBA" id="ARBA00023136"/>
    </source>
</evidence>
<reference evidence="10 11" key="1">
    <citation type="submission" date="2020-07" db="EMBL/GenBank/DDBJ databases">
        <title>Roseicoccus Jingziensis gen. nov., sp. nov., isolated from coastal seawater.</title>
        <authorList>
            <person name="Feng X."/>
        </authorList>
    </citation>
    <scope>NUCLEOTIDE SEQUENCE [LARGE SCALE GENOMIC DNA]</scope>
    <source>
        <strain evidence="10 11">N1E253</strain>
    </source>
</reference>
<dbReference type="GO" id="GO:0045454">
    <property type="term" value="P:cell redox homeostasis"/>
    <property type="evidence" value="ECO:0007669"/>
    <property type="project" value="TreeGrafter"/>
</dbReference>
<dbReference type="Pfam" id="PF02683">
    <property type="entry name" value="DsbD_TM"/>
    <property type="match status" value="1"/>
</dbReference>
<evidence type="ECO:0000259" key="9">
    <source>
        <dbReference type="PROSITE" id="PS51352"/>
    </source>
</evidence>
<feature type="transmembrane region" description="Helical" evidence="7">
    <location>
        <begin position="444"/>
        <end position="471"/>
    </location>
</feature>
<keyword evidence="3 7" id="KW-0812">Transmembrane</keyword>
<keyword evidence="2" id="KW-1003">Cell membrane</keyword>
<dbReference type="EMBL" id="JACBAZ010000001">
    <property type="protein sequence ID" value="NWK54285.1"/>
    <property type="molecule type" value="Genomic_DNA"/>
</dbReference>
<feature type="chain" id="PRO_5032900294" evidence="8">
    <location>
        <begin position="30"/>
        <end position="719"/>
    </location>
</feature>
<dbReference type="Gene3D" id="3.40.30.10">
    <property type="entry name" value="Glutaredoxin"/>
    <property type="match status" value="1"/>
</dbReference>
<feature type="transmembrane region" description="Helical" evidence="7">
    <location>
        <begin position="399"/>
        <end position="423"/>
    </location>
</feature>
<evidence type="ECO:0000313" key="11">
    <source>
        <dbReference type="Proteomes" id="UP000557872"/>
    </source>
</evidence>
<comment type="subcellular location">
    <subcellularLocation>
        <location evidence="1">Cell membrane</location>
        <topology evidence="1">Multi-pass membrane protein</topology>
    </subcellularLocation>
</comment>
<dbReference type="Pfam" id="PF11412">
    <property type="entry name" value="DsbD_N"/>
    <property type="match status" value="1"/>
</dbReference>
<keyword evidence="5 7" id="KW-1133">Transmembrane helix</keyword>
<feature type="transmembrane region" description="Helical" evidence="7">
    <location>
        <begin position="477"/>
        <end position="498"/>
    </location>
</feature>
<evidence type="ECO:0000256" key="5">
    <source>
        <dbReference type="ARBA" id="ARBA00022989"/>
    </source>
</evidence>